<feature type="signal peptide" evidence="2">
    <location>
        <begin position="1"/>
        <end position="25"/>
    </location>
</feature>
<gene>
    <name evidence="3" type="ORF">GGU10DRAFT_336273</name>
</gene>
<evidence type="ECO:0000256" key="1">
    <source>
        <dbReference type="SAM" id="MobiDB-lite"/>
    </source>
</evidence>
<reference evidence="3" key="1">
    <citation type="submission" date="2022-08" db="EMBL/GenBank/DDBJ databases">
        <authorList>
            <consortium name="DOE Joint Genome Institute"/>
            <person name="Min B."/>
            <person name="Riley R."/>
            <person name="Sierra-Patev S."/>
            <person name="Naranjo-Ortiz M."/>
            <person name="Looney B."/>
            <person name="Konkel Z."/>
            <person name="Slot J.C."/>
            <person name="Sakamoto Y."/>
            <person name="Steenwyk J.L."/>
            <person name="Rokas A."/>
            <person name="Carro J."/>
            <person name="Camarero S."/>
            <person name="Ferreira P."/>
            <person name="Molpeceres G."/>
            <person name="Ruiz-Duenas F.J."/>
            <person name="Serrano A."/>
            <person name="Henrissat B."/>
            <person name="Drula E."/>
            <person name="Hughes K.W."/>
            <person name="Mata J.L."/>
            <person name="Ishikawa N.K."/>
            <person name="Vargas-Isla R."/>
            <person name="Ushijima S."/>
            <person name="Smith C.A."/>
            <person name="Ahrendt S."/>
            <person name="Andreopoulos W."/>
            <person name="He G."/>
            <person name="Labutti K."/>
            <person name="Lipzen A."/>
            <person name="Ng V."/>
            <person name="Sandor L."/>
            <person name="Barry K."/>
            <person name="Martinez A.T."/>
            <person name="Xiao Y."/>
            <person name="Gibbons J.G."/>
            <person name="Terashima K."/>
            <person name="Hibbett D.S."/>
            <person name="Grigoriev I.V."/>
        </authorList>
    </citation>
    <scope>NUCLEOTIDE SEQUENCE</scope>
    <source>
        <strain evidence="3">TFB10291</strain>
    </source>
</reference>
<sequence length="127" mass="14043">MEPRDKARALLIVVLRLLFVISIETEPVELNTTHLHSPKTLWNLTGTVLTLERIMIEVPEAPDEVPSVGGGCDTRRYSKGLHGPWKYDGTSAKLSATLPTRYLGVPAKCKEERSSGASDRTDQSIRT</sequence>
<keyword evidence="2" id="KW-0732">Signal</keyword>
<comment type="caution">
    <text evidence="3">The sequence shown here is derived from an EMBL/GenBank/DDBJ whole genome shotgun (WGS) entry which is preliminary data.</text>
</comment>
<keyword evidence="4" id="KW-1185">Reference proteome</keyword>
<proteinExistence type="predicted"/>
<name>A0AA38NBL8_9AGAR</name>
<dbReference type="EMBL" id="MU793547">
    <property type="protein sequence ID" value="KAJ3781546.1"/>
    <property type="molecule type" value="Genomic_DNA"/>
</dbReference>
<evidence type="ECO:0000313" key="4">
    <source>
        <dbReference type="Proteomes" id="UP001163798"/>
    </source>
</evidence>
<organism evidence="3 4">
    <name type="scientific">Lentinula aff. detonsa</name>
    <dbReference type="NCBI Taxonomy" id="2804958"/>
    <lineage>
        <taxon>Eukaryota</taxon>
        <taxon>Fungi</taxon>
        <taxon>Dikarya</taxon>
        <taxon>Basidiomycota</taxon>
        <taxon>Agaricomycotina</taxon>
        <taxon>Agaricomycetes</taxon>
        <taxon>Agaricomycetidae</taxon>
        <taxon>Agaricales</taxon>
        <taxon>Marasmiineae</taxon>
        <taxon>Omphalotaceae</taxon>
        <taxon>Lentinula</taxon>
    </lineage>
</organism>
<dbReference type="AlphaFoldDB" id="A0AA38NBL8"/>
<dbReference type="Proteomes" id="UP001163798">
    <property type="component" value="Unassembled WGS sequence"/>
</dbReference>
<evidence type="ECO:0000313" key="3">
    <source>
        <dbReference type="EMBL" id="KAJ3781546.1"/>
    </source>
</evidence>
<feature type="region of interest" description="Disordered" evidence="1">
    <location>
        <begin position="108"/>
        <end position="127"/>
    </location>
</feature>
<protein>
    <submittedName>
        <fullName evidence="3">Uncharacterized protein</fullName>
    </submittedName>
</protein>
<accession>A0AA38NBL8</accession>
<feature type="chain" id="PRO_5041383598" evidence="2">
    <location>
        <begin position="26"/>
        <end position="127"/>
    </location>
</feature>
<evidence type="ECO:0000256" key="2">
    <source>
        <dbReference type="SAM" id="SignalP"/>
    </source>
</evidence>